<name>A0A5N4EBP3_CAMDR</name>
<protein>
    <submittedName>
        <fullName evidence="1">Sushi domain-containing protein 1</fullName>
    </submittedName>
</protein>
<dbReference type="STRING" id="9838.ENSCDRP00005008455"/>
<accession>A0A5N4EBP3</accession>
<dbReference type="Proteomes" id="UP000299084">
    <property type="component" value="Unassembled WGS sequence"/>
</dbReference>
<reference evidence="1 2" key="1">
    <citation type="journal article" date="2019" name="Mol. Ecol. Resour.">
        <title>Improving Illumina assemblies with Hi-C and long reads: an example with the North African dromedary.</title>
        <authorList>
            <person name="Elbers J.P."/>
            <person name="Rogers M.F."/>
            <person name="Perelman P.L."/>
            <person name="Proskuryakova A.A."/>
            <person name="Serdyukova N.A."/>
            <person name="Johnson W.E."/>
            <person name="Horin P."/>
            <person name="Corander J."/>
            <person name="Murphy D."/>
            <person name="Burger P.A."/>
        </authorList>
    </citation>
    <scope>NUCLEOTIDE SEQUENCE [LARGE SCALE GENOMIC DNA]</scope>
    <source>
        <strain evidence="1">Drom800</strain>
        <tissue evidence="1">Blood</tissue>
    </source>
</reference>
<evidence type="ECO:0000313" key="2">
    <source>
        <dbReference type="Proteomes" id="UP000299084"/>
    </source>
</evidence>
<dbReference type="AlphaFoldDB" id="A0A5N4EBP3"/>
<proteinExistence type="predicted"/>
<comment type="caution">
    <text evidence="1">The sequence shown here is derived from an EMBL/GenBank/DDBJ whole genome shotgun (WGS) entry which is preliminary data.</text>
</comment>
<gene>
    <name evidence="1" type="ORF">Cadr_000016042</name>
</gene>
<organism evidence="1 2">
    <name type="scientific">Camelus dromedarius</name>
    <name type="common">Dromedary</name>
    <name type="synonym">Arabian camel</name>
    <dbReference type="NCBI Taxonomy" id="9838"/>
    <lineage>
        <taxon>Eukaryota</taxon>
        <taxon>Metazoa</taxon>
        <taxon>Chordata</taxon>
        <taxon>Craniata</taxon>
        <taxon>Vertebrata</taxon>
        <taxon>Euteleostomi</taxon>
        <taxon>Mammalia</taxon>
        <taxon>Eutheria</taxon>
        <taxon>Laurasiatheria</taxon>
        <taxon>Artiodactyla</taxon>
        <taxon>Tylopoda</taxon>
        <taxon>Camelidae</taxon>
        <taxon>Camelus</taxon>
    </lineage>
</organism>
<dbReference type="EMBL" id="JWIN03000004">
    <property type="protein sequence ID" value="KAB1280549.1"/>
    <property type="molecule type" value="Genomic_DNA"/>
</dbReference>
<evidence type="ECO:0000313" key="1">
    <source>
        <dbReference type="EMBL" id="KAB1280549.1"/>
    </source>
</evidence>
<sequence>MSFPSGAQQSPGNERSISQVHIKGHRLDSMESVHEETVNLTTESRTPEMCLDLHQGTNYTISISAAPPRRSVPAIIGFQTADDATFPCVLSYLLEDDLLEDDGIFNISIFNEACLKLNRHSRKVGSERMYQVRRFLVLFVKELYCLKI</sequence>
<keyword evidence="2" id="KW-1185">Reference proteome</keyword>